<evidence type="ECO:0000313" key="2">
    <source>
        <dbReference type="EMBL" id="VVC38331.1"/>
    </source>
</evidence>
<proteinExistence type="predicted"/>
<dbReference type="InterPro" id="IPR028171">
    <property type="entry name" value="Codanin-1_C"/>
</dbReference>
<dbReference type="PANTHER" id="PTHR28678">
    <property type="entry name" value="CODANIN-1"/>
    <property type="match status" value="1"/>
</dbReference>
<dbReference type="GO" id="GO:0005634">
    <property type="term" value="C:nucleus"/>
    <property type="evidence" value="ECO:0007669"/>
    <property type="project" value="TreeGrafter"/>
</dbReference>
<gene>
    <name evidence="2" type="ORF">CINCED_3A013795</name>
</gene>
<dbReference type="EMBL" id="CABPRJ010001468">
    <property type="protein sequence ID" value="VVC38331.1"/>
    <property type="molecule type" value="Genomic_DNA"/>
</dbReference>
<name>A0A5E4N424_9HEMI</name>
<keyword evidence="3" id="KW-1185">Reference proteome</keyword>
<reference evidence="2 3" key="1">
    <citation type="submission" date="2019-08" db="EMBL/GenBank/DDBJ databases">
        <authorList>
            <person name="Alioto T."/>
            <person name="Alioto T."/>
            <person name="Gomez Garrido J."/>
        </authorList>
    </citation>
    <scope>NUCLEOTIDE SEQUENCE [LARGE SCALE GENOMIC DNA]</scope>
</reference>
<dbReference type="AlphaFoldDB" id="A0A5E4N424"/>
<sequence length="1027" mass="119217">MENYMTKSEVRCATLLDNLLNKKICVDEILEKIKSFEQLIIRPGVGKIEFTIYVIDFVHSKTAQFINISDKTEPIINNAFNVPEVESSMAEKIVPKTSTSKNKLSNQEKKTVQIHTLSSKTQNFKLNSTSMNEQKSLDILGSLYATIINSNILCNLFHELGYVFTLLSIKKPETKSNNDSFNSNTIYFKSPEDCHYFASKTIQHLSSILIYLEKPIINLILKRKPINLYVPEFAKMLECAYNSTNVNDDIKFINSSITKDKVKFDEEQDTKDCFPTLKMFHAFKSQRDAFYDLLEDWKQNQLQLNPNKLATVSKLLTENNGAINMTKFTKLFVGLLLNSSFEDSKLDYKNKTIQDLSTLKLELLHQRITKRDYSSGHSFDSANEFTGVQSFFREFIILFLNNGNFCKHLIDTLVHRIDVLNTMEWALDLEGTMYQQTYFFNVDSLRLLAKFLAFTIYYPYKDSNILNPSLKDYLWEVRSKVLPPLNLLDKLNLASKQGHNAIILTISWIIEYMYQVDIISITTPFYQNVLTMLYSICINNSITTGSILMLKLQFNCLIEYINVAPHILFDNSTNCVDQSFIGNIFKDIKSDLLINTKQIYHYCPQLNTYRNILECKVDNKKLKFISPVLSSPIRKVKQNQLVELELESNFFENHSSSVLITVDFVAKRIASSCTKKIQTKGMAAVKNHFIDIVCVKFKEYVDNQKVLEFHIDGTDIEKCNVFMNSTIQQYMDNFSKINIPNSLKELLDSNIISPNSLPFCNAVTIRKFKELVTEWVKNHINIKNTFVNYISTELKQNLKNGEINEDGSNLHKLLMSSHVDNEPDTDLFIPDNKLLLDLNILSLKIIEADEYKLTPNDLFEYAEIFKIILENKNKMNSSLYRFIIVRLIDNVLLTTFHKPMLINSNVMKAYHPYLNEMLHKVSLIICERNIYILSEKCYSEKIIISEKITAWIQYFIENDFLTMDELTNQIMAILKLSWPEDTLKCLSICFKDLNDVCSKKFDDTKVQELFMWLTNFMDVIEDYDTEF</sequence>
<feature type="domain" description="Codanin-1 C-terminal" evidence="1">
    <location>
        <begin position="592"/>
        <end position="683"/>
    </location>
</feature>
<dbReference type="PANTHER" id="PTHR28678:SF1">
    <property type="entry name" value="CODANIN-1"/>
    <property type="match status" value="1"/>
</dbReference>
<dbReference type="InterPro" id="IPR040031">
    <property type="entry name" value="Codanin-1"/>
</dbReference>
<evidence type="ECO:0000313" key="3">
    <source>
        <dbReference type="Proteomes" id="UP000325440"/>
    </source>
</evidence>
<dbReference type="OrthoDB" id="20982at2759"/>
<evidence type="ECO:0000259" key="1">
    <source>
        <dbReference type="Pfam" id="PF15296"/>
    </source>
</evidence>
<accession>A0A5E4N424</accession>
<dbReference type="Proteomes" id="UP000325440">
    <property type="component" value="Unassembled WGS sequence"/>
</dbReference>
<dbReference type="GO" id="GO:0006325">
    <property type="term" value="P:chromatin organization"/>
    <property type="evidence" value="ECO:0007669"/>
    <property type="project" value="TreeGrafter"/>
</dbReference>
<organism evidence="2 3">
    <name type="scientific">Cinara cedri</name>
    <dbReference type="NCBI Taxonomy" id="506608"/>
    <lineage>
        <taxon>Eukaryota</taxon>
        <taxon>Metazoa</taxon>
        <taxon>Ecdysozoa</taxon>
        <taxon>Arthropoda</taxon>
        <taxon>Hexapoda</taxon>
        <taxon>Insecta</taxon>
        <taxon>Pterygota</taxon>
        <taxon>Neoptera</taxon>
        <taxon>Paraneoptera</taxon>
        <taxon>Hemiptera</taxon>
        <taxon>Sternorrhyncha</taxon>
        <taxon>Aphidomorpha</taxon>
        <taxon>Aphidoidea</taxon>
        <taxon>Aphididae</taxon>
        <taxon>Lachninae</taxon>
        <taxon>Cinara</taxon>
    </lineage>
</organism>
<dbReference type="Pfam" id="PF15296">
    <property type="entry name" value="Codanin-1_C"/>
    <property type="match status" value="1"/>
</dbReference>
<protein>
    <submittedName>
        <fullName evidence="2">Codanin-1, C-terminal domain</fullName>
    </submittedName>
</protein>